<dbReference type="InterPro" id="IPR000683">
    <property type="entry name" value="Gfo/Idh/MocA-like_OxRdtase_N"/>
</dbReference>
<dbReference type="PANTHER" id="PTHR43054">
    <property type="match status" value="1"/>
</dbReference>
<gene>
    <name evidence="3" type="ORF">A6E74_03005</name>
</gene>
<dbReference type="InterPro" id="IPR055170">
    <property type="entry name" value="GFO_IDH_MocA-like_dom"/>
</dbReference>
<dbReference type="Pfam" id="PF22725">
    <property type="entry name" value="GFO_IDH_MocA_C3"/>
    <property type="match status" value="1"/>
</dbReference>
<evidence type="ECO:0000313" key="4">
    <source>
        <dbReference type="Proteomes" id="UP000078516"/>
    </source>
</evidence>
<comment type="caution">
    <text evidence="3">The sequence shown here is derived from an EMBL/GenBank/DDBJ whole genome shotgun (WGS) entry which is preliminary data.</text>
</comment>
<feature type="domain" description="Gfo/Idh/MocA-like oxidoreductase N-terminal" evidence="1">
    <location>
        <begin position="2"/>
        <end position="119"/>
    </location>
</feature>
<dbReference type="GeneID" id="77487271"/>
<dbReference type="GO" id="GO:0000166">
    <property type="term" value="F:nucleotide binding"/>
    <property type="evidence" value="ECO:0007669"/>
    <property type="project" value="InterPro"/>
</dbReference>
<dbReference type="EMBL" id="LWMN01000010">
    <property type="protein sequence ID" value="OAQ56393.1"/>
    <property type="molecule type" value="Genomic_DNA"/>
</dbReference>
<dbReference type="AlphaFoldDB" id="A0A179EUB5"/>
<dbReference type="InterPro" id="IPR036291">
    <property type="entry name" value="NAD(P)-bd_dom_sf"/>
</dbReference>
<dbReference type="KEGG" id="eth:CK496_06415"/>
<dbReference type="SUPFAM" id="SSF51735">
    <property type="entry name" value="NAD(P)-binding Rossmann-fold domains"/>
    <property type="match status" value="1"/>
</dbReference>
<dbReference type="Proteomes" id="UP000078516">
    <property type="component" value="Unassembled WGS sequence"/>
</dbReference>
<name>A0A179EUB5_ENTTH</name>
<dbReference type="Pfam" id="PF01408">
    <property type="entry name" value="GFO_IDH_MocA"/>
    <property type="match status" value="1"/>
</dbReference>
<sequence length="324" mass="36975">MKLAIIGSGKIVQDFLTITKDLPQIELEAIVGTKRSKETLEELQKKYGIKNCFTDYEQCLREDTFDTVYVAVPNHLHFSFTKKALLAGKNVICEKPFTTDYQQFLELKHLAESKQKILLEAITNQYLENYLEIKKQLSSLGEIKLIECNYSQYSSRYDAFKNGEIAPAFDAQKGGGALMDLNIYNVHFVVGLLGKPLEVYYFPHMEKEVDTSGILVLQYKEYQAVCIAAKNSDAPVRSVIQGENRSIVVDSPANVLTSFGIYQKNQLLETISANSHAHRMYQEFAMFDQMIQSKDFFAMQKQLKHSETVMWVIDQAKLSTKSRN</sequence>
<evidence type="ECO:0000313" key="3">
    <source>
        <dbReference type="EMBL" id="OAQ56393.1"/>
    </source>
</evidence>
<evidence type="ECO:0000259" key="1">
    <source>
        <dbReference type="Pfam" id="PF01408"/>
    </source>
</evidence>
<keyword evidence="4" id="KW-1185">Reference proteome</keyword>
<dbReference type="Gene3D" id="3.40.50.720">
    <property type="entry name" value="NAD(P)-binding Rossmann-like Domain"/>
    <property type="match status" value="1"/>
</dbReference>
<dbReference type="PANTHER" id="PTHR43054:SF1">
    <property type="entry name" value="SCYLLO-INOSITOL 2-DEHYDROGENASE (NADP(+)) IOLU"/>
    <property type="match status" value="1"/>
</dbReference>
<proteinExistence type="predicted"/>
<dbReference type="RefSeq" id="WP_067482022.1">
    <property type="nucleotide sequence ID" value="NZ_CP023074.1"/>
</dbReference>
<reference evidence="3 4" key="1">
    <citation type="submission" date="2016-04" db="EMBL/GenBank/DDBJ databases">
        <title>Draft genome of an Enterococcus thailandicus strain isolated from bovine feces.</title>
        <authorList>
            <person name="Beukers A.G."/>
            <person name="Zaheer R."/>
            <person name="Goji N."/>
            <person name="Cook S.R."/>
            <person name="Amoako K."/>
            <person name="Chaves A.V."/>
            <person name="Ward M.P."/>
            <person name="Mcallister T.A."/>
        </authorList>
    </citation>
    <scope>NUCLEOTIDE SEQUENCE [LARGE SCALE GENOMIC DNA]</scope>
    <source>
        <strain evidence="3 4">F0711D 46</strain>
    </source>
</reference>
<evidence type="ECO:0000259" key="2">
    <source>
        <dbReference type="Pfam" id="PF22725"/>
    </source>
</evidence>
<protein>
    <submittedName>
        <fullName evidence="3">NAD(P)-dependent oxidoreductase</fullName>
    </submittedName>
</protein>
<dbReference type="SUPFAM" id="SSF55347">
    <property type="entry name" value="Glyceraldehyde-3-phosphate dehydrogenase-like, C-terminal domain"/>
    <property type="match status" value="1"/>
</dbReference>
<feature type="domain" description="GFO/IDH/MocA-like oxidoreductase" evidence="2">
    <location>
        <begin position="139"/>
        <end position="247"/>
    </location>
</feature>
<organism evidence="3 4">
    <name type="scientific">Enterococcus thailandicus</name>
    <dbReference type="NCBI Taxonomy" id="417368"/>
    <lineage>
        <taxon>Bacteria</taxon>
        <taxon>Bacillati</taxon>
        <taxon>Bacillota</taxon>
        <taxon>Bacilli</taxon>
        <taxon>Lactobacillales</taxon>
        <taxon>Enterococcaceae</taxon>
        <taxon>Enterococcus</taxon>
    </lineage>
</organism>
<dbReference type="Gene3D" id="3.30.360.10">
    <property type="entry name" value="Dihydrodipicolinate Reductase, domain 2"/>
    <property type="match status" value="1"/>
</dbReference>
<accession>A0A179EUB5</accession>